<sequence>MREEPYAGICLFMRFFCAEAQQRFHEKLKKGLVIGGKSCYNSGEMKTGQNGSGGRSLTMSKNPFGALRLIHDFPYEAQAAIEEKKRVAAETLKMIQGLGYAGIVTNVSAKNNYLQDEEEWEVLRFVLEQCGRMDLRVWLYDEKGYPSGGAGGQTVAEDRSYEARALVLLHRLVQPGETAELAFPHGHTRGIAAYAYLVPDEGIQAIHAESPYRTYAVRDTQEKITVVNESGRELLLVYFIEKPFYEGAHAQHNVCESRRYIDVSNKKAVAAFLRNTYQKYTDHVGDQFTGNGGGIEAIFTDEPSYMGKYINAGLYPDDVYDPFDDTIALYPPVNWGPDVERAFEEKRGYALAPVLLYLFLGKSERAKQVRRDFYQTLTDLYEASFFMQIAEYCKEHGLPFSGHILLEDDIRLHPVFEGNFFSLLRHMTYPGIDMLSSVPEKNWADAFTPKLVSSVAAAYGRKHVMSESSAHVEGGKVSKEQMLAAPLLQLALGVDIFTSYYLDTAQPQPDFQVWNRAISGTAERMAAGRLRTPYALYYPIETMNAYYVPENGLGDPALQNMMDASADSMSEAMYTILGHQSDFRFVDLEILQKGTCEQGAFRFGDIAVQALVLPACETGEALLKAVERLVKEGLPVYAQDCEAFHAHCTALCGAGAKAFRTQRELVELLEIPSRAPIVLAEPQPMLMAMCKEGEEGTRVLLVNSKDSAVRQEITLHFAGQAEVYSPRVDAVIGTLRSGDILQLQPYEAVILLGPGCKA</sequence>
<reference evidence="1 2" key="1">
    <citation type="submission" date="2018-06" db="EMBL/GenBank/DDBJ databases">
        <title>Noncontiguous genome sequence of Ruminococcaceae bacterium ASD2818.</title>
        <authorList>
            <person name="Chaplin A.V."/>
            <person name="Sokolova S.R."/>
            <person name="Kochetkova T.O."/>
            <person name="Goltsov A.Y."/>
            <person name="Trofimov D.Y."/>
            <person name="Efimov B.A."/>
        </authorList>
    </citation>
    <scope>NUCLEOTIDE SEQUENCE [LARGE SCALE GENOMIC DNA]</scope>
    <source>
        <strain evidence="1 2">ASD2818</strain>
    </source>
</reference>
<dbReference type="InterPro" id="IPR053161">
    <property type="entry name" value="Ulvan_degrading_GH"/>
</dbReference>
<dbReference type="PANTHER" id="PTHR36848">
    <property type="entry name" value="DNA-BINDING PROTEIN (PUTATIVE SECRETED PROTEIN)-RELATED"/>
    <property type="match status" value="1"/>
</dbReference>
<evidence type="ECO:0008006" key="3">
    <source>
        <dbReference type="Google" id="ProtNLM"/>
    </source>
</evidence>
<organism evidence="1 2">
    <name type="scientific">Hydrogeniiclostridium mannosilyticum</name>
    <dbReference type="NCBI Taxonomy" id="2764322"/>
    <lineage>
        <taxon>Bacteria</taxon>
        <taxon>Bacillati</taxon>
        <taxon>Bacillota</taxon>
        <taxon>Clostridia</taxon>
        <taxon>Eubacteriales</taxon>
        <taxon>Acutalibacteraceae</taxon>
        <taxon>Hydrogeniiclostridium</taxon>
    </lineage>
</organism>
<evidence type="ECO:0000313" key="1">
    <source>
        <dbReference type="EMBL" id="RAQ30491.1"/>
    </source>
</evidence>
<dbReference type="PANTHER" id="PTHR36848:SF2">
    <property type="entry name" value="SECRETED PROTEIN"/>
    <property type="match status" value="1"/>
</dbReference>
<accession>A0A328UHC7</accession>
<comment type="caution">
    <text evidence="1">The sequence shown here is derived from an EMBL/GenBank/DDBJ whole genome shotgun (WGS) entry which is preliminary data.</text>
</comment>
<dbReference type="Proteomes" id="UP000249377">
    <property type="component" value="Unassembled WGS sequence"/>
</dbReference>
<gene>
    <name evidence="1" type="ORF">DPQ25_03040</name>
</gene>
<protein>
    <recommendedName>
        <fullName evidence="3">Beta-galactosidase trimerisation domain-containing protein</fullName>
    </recommendedName>
</protein>
<name>A0A328UHC7_9FIRM</name>
<proteinExistence type="predicted"/>
<dbReference type="EMBL" id="QLYR01000001">
    <property type="protein sequence ID" value="RAQ30491.1"/>
    <property type="molecule type" value="Genomic_DNA"/>
</dbReference>
<evidence type="ECO:0000313" key="2">
    <source>
        <dbReference type="Proteomes" id="UP000249377"/>
    </source>
</evidence>
<dbReference type="AlphaFoldDB" id="A0A328UHC7"/>
<keyword evidence="2" id="KW-1185">Reference proteome</keyword>